<dbReference type="EMBL" id="MARB01000029">
    <property type="protein sequence ID" value="ODJ86034.1"/>
    <property type="molecule type" value="Genomic_DNA"/>
</dbReference>
<dbReference type="SUPFAM" id="SSF53474">
    <property type="entry name" value="alpha/beta-Hydrolases"/>
    <property type="match status" value="1"/>
</dbReference>
<dbReference type="InterPro" id="IPR029058">
    <property type="entry name" value="AB_hydrolase_fold"/>
</dbReference>
<dbReference type="Gene3D" id="3.40.50.1820">
    <property type="entry name" value="alpha/beta hydrolase"/>
    <property type="match status" value="1"/>
</dbReference>
<accession>A0A7Z1AEG8</accession>
<organism evidence="1 2">
    <name type="scientific">Candidatus Thiodiazotropha endolucinida</name>
    <dbReference type="NCBI Taxonomy" id="1655433"/>
    <lineage>
        <taxon>Bacteria</taxon>
        <taxon>Pseudomonadati</taxon>
        <taxon>Pseudomonadota</taxon>
        <taxon>Gammaproteobacteria</taxon>
        <taxon>Chromatiales</taxon>
        <taxon>Sedimenticolaceae</taxon>
        <taxon>Candidatus Thiodiazotropha</taxon>
    </lineage>
</organism>
<evidence type="ECO:0008006" key="3">
    <source>
        <dbReference type="Google" id="ProtNLM"/>
    </source>
</evidence>
<name>A0A7Z1AEG8_9GAMM</name>
<reference evidence="1 2" key="1">
    <citation type="submission" date="2016-06" db="EMBL/GenBank/DDBJ databases">
        <title>Genome sequence of endosymbiont of Candidatus Endolucinida thiodiazotropha.</title>
        <authorList>
            <person name="Poehlein A."/>
            <person name="Koenig S."/>
            <person name="Heiden S.E."/>
            <person name="Thuermer A."/>
            <person name="Voget S."/>
            <person name="Daniel R."/>
            <person name="Markert S."/>
            <person name="Gros O."/>
            <person name="Schweder T."/>
        </authorList>
    </citation>
    <scope>NUCLEOTIDE SEQUENCE [LARGE SCALE GENOMIC DNA]</scope>
    <source>
        <strain evidence="1 2">COS</strain>
    </source>
</reference>
<dbReference type="PROSITE" id="PS51257">
    <property type="entry name" value="PROKAR_LIPOPROTEIN"/>
    <property type="match status" value="1"/>
</dbReference>
<protein>
    <recommendedName>
        <fullName evidence="3">Alpha/beta hydrolase</fullName>
    </recommendedName>
</protein>
<dbReference type="AlphaFoldDB" id="A0A7Z1AEG8"/>
<proteinExistence type="predicted"/>
<comment type="caution">
    <text evidence="1">The sequence shown here is derived from an EMBL/GenBank/DDBJ whole genome shotgun (WGS) entry which is preliminary data.</text>
</comment>
<gene>
    <name evidence="1" type="ORF">CODIS_37500</name>
</gene>
<evidence type="ECO:0000313" key="1">
    <source>
        <dbReference type="EMBL" id="ODJ86034.1"/>
    </source>
</evidence>
<dbReference type="Proteomes" id="UP000094769">
    <property type="component" value="Unassembled WGS sequence"/>
</dbReference>
<sequence length="387" mass="43322">MTETLMKTLTLLACIFLGACGSIPRIPVEGEFFGEPVKTTVDSEIARYYLENYLAENNDNTEMAKKISALYSQNKQSIPSREELRIISHKYSVDFAALFLADRLLNYKCNVEINRAFSRHLNTETTVNADIASYRVLFVPGWDYVETGYFTGSDFARPRELADEFGLENYFVNLPPTGGVEENAAVLAADIARHMLSNKKIILVGASSAGPAIHLALSNRFSERKHGDIAAWLNLGGILQGSPIVDHYQTWYRYWLLTLATWHKGWDKEAILSMGTKQSRKRYARLQIDPDILVINYIGIPLSGQISRYSGENYPILRSEGPNDGLTLLTDAIAPSSLTIVAMGSDHFFAEDPRIDQKTVALMKLLVTYLEKGLERKCSGFASQEAR</sequence>
<keyword evidence="2" id="KW-1185">Reference proteome</keyword>
<evidence type="ECO:0000313" key="2">
    <source>
        <dbReference type="Proteomes" id="UP000094769"/>
    </source>
</evidence>